<keyword evidence="3" id="KW-0813">Transport</keyword>
<dbReference type="InterPro" id="IPR035906">
    <property type="entry name" value="MetI-like_sf"/>
</dbReference>
<dbReference type="Gene3D" id="1.10.3720.10">
    <property type="entry name" value="MetI-like"/>
    <property type="match status" value="1"/>
</dbReference>
<dbReference type="GO" id="GO:0055085">
    <property type="term" value="P:transmembrane transport"/>
    <property type="evidence" value="ECO:0007669"/>
    <property type="project" value="InterPro"/>
</dbReference>
<organism evidence="10 11">
    <name type="scientific">Thermosyntropha lipolytica DSM 11003</name>
    <dbReference type="NCBI Taxonomy" id="1123382"/>
    <lineage>
        <taxon>Bacteria</taxon>
        <taxon>Bacillati</taxon>
        <taxon>Bacillota</taxon>
        <taxon>Clostridia</taxon>
        <taxon>Eubacteriales</taxon>
        <taxon>Syntrophomonadaceae</taxon>
        <taxon>Thermosyntropha</taxon>
    </lineage>
</organism>
<dbReference type="OrthoDB" id="8404154at2"/>
<dbReference type="InterPro" id="IPR000515">
    <property type="entry name" value="MetI-like"/>
</dbReference>
<dbReference type="PANTHER" id="PTHR42929">
    <property type="entry name" value="INNER MEMBRANE ABC TRANSPORTER PERMEASE PROTEIN YDCU-RELATED-RELATED"/>
    <property type="match status" value="1"/>
</dbReference>
<reference evidence="11" key="1">
    <citation type="submission" date="2016-11" db="EMBL/GenBank/DDBJ databases">
        <authorList>
            <person name="Varghese N."/>
            <person name="Submissions S."/>
        </authorList>
    </citation>
    <scope>NUCLEOTIDE SEQUENCE [LARGE SCALE GENOMIC DNA]</scope>
    <source>
        <strain evidence="11">DSM 11003</strain>
    </source>
</reference>
<dbReference type="PANTHER" id="PTHR42929:SF1">
    <property type="entry name" value="INNER MEMBRANE ABC TRANSPORTER PERMEASE PROTEIN YDCU-RELATED"/>
    <property type="match status" value="1"/>
</dbReference>
<dbReference type="GO" id="GO:0005886">
    <property type="term" value="C:plasma membrane"/>
    <property type="evidence" value="ECO:0007669"/>
    <property type="project" value="UniProtKB-SubCell"/>
</dbReference>
<evidence type="ECO:0000256" key="2">
    <source>
        <dbReference type="ARBA" id="ARBA00007069"/>
    </source>
</evidence>
<sequence>MAVKQKLLYSLLPFIILVALFQIAPLFSIIKDSFSSASSGGFTTAHYEELWQNPFYMQAFKNSFLISIASSLAALLAGIIIVKSILGFSPNTQEKLLVITNMVSNFAGVPLAFAFIILLGTNGLFTLLLGQLGFDLASRFDLYSWRGLILIYVYFQLPLAVLLLLPAMANVKKEWREAAFTLGANPLLFTLKIELPFLLPSLLGTLSLLLANAMGAYATAYALAGSNFNLITIRIAQLIAGDLFLNPHLAGAMTVILGLMLIASMFIYQKSLSYARRNVHNV</sequence>
<protein>
    <submittedName>
        <fullName evidence="10">Putative spermidine/putrescine transport system permease protein</fullName>
    </submittedName>
</protein>
<evidence type="ECO:0000313" key="11">
    <source>
        <dbReference type="Proteomes" id="UP000242329"/>
    </source>
</evidence>
<dbReference type="STRING" id="1123382.SAMN02745221_00775"/>
<evidence type="ECO:0000313" key="10">
    <source>
        <dbReference type="EMBL" id="SHG69509.1"/>
    </source>
</evidence>
<evidence type="ECO:0000256" key="5">
    <source>
        <dbReference type="ARBA" id="ARBA00022692"/>
    </source>
</evidence>
<evidence type="ECO:0000256" key="6">
    <source>
        <dbReference type="ARBA" id="ARBA00022989"/>
    </source>
</evidence>
<keyword evidence="5 8" id="KW-0812">Transmembrane</keyword>
<comment type="similarity">
    <text evidence="2">Belongs to the binding-protein-dependent transport system permease family. CysTW subfamily.</text>
</comment>
<gene>
    <name evidence="10" type="ORF">SAMN02745221_00775</name>
</gene>
<comment type="subcellular location">
    <subcellularLocation>
        <location evidence="1">Cell membrane</location>
        <topology evidence="1">Multi-pass membrane protein</topology>
    </subcellularLocation>
</comment>
<dbReference type="AlphaFoldDB" id="A0A1M5LXY9"/>
<feature type="transmembrane region" description="Helical" evidence="8">
    <location>
        <begin position="149"/>
        <end position="169"/>
    </location>
</feature>
<evidence type="ECO:0000256" key="1">
    <source>
        <dbReference type="ARBA" id="ARBA00004651"/>
    </source>
</evidence>
<keyword evidence="6 8" id="KW-1133">Transmembrane helix</keyword>
<feature type="transmembrane region" description="Helical" evidence="8">
    <location>
        <begin position="106"/>
        <end position="129"/>
    </location>
</feature>
<proteinExistence type="inferred from homology"/>
<dbReference type="EMBL" id="FQWY01000009">
    <property type="protein sequence ID" value="SHG69509.1"/>
    <property type="molecule type" value="Genomic_DNA"/>
</dbReference>
<keyword evidence="4" id="KW-1003">Cell membrane</keyword>
<evidence type="ECO:0000259" key="9">
    <source>
        <dbReference type="PROSITE" id="PS50928"/>
    </source>
</evidence>
<evidence type="ECO:0000256" key="4">
    <source>
        <dbReference type="ARBA" id="ARBA00022475"/>
    </source>
</evidence>
<feature type="transmembrane region" description="Helical" evidence="8">
    <location>
        <begin position="244"/>
        <end position="268"/>
    </location>
</feature>
<keyword evidence="11" id="KW-1185">Reference proteome</keyword>
<dbReference type="SUPFAM" id="SSF161098">
    <property type="entry name" value="MetI-like"/>
    <property type="match status" value="1"/>
</dbReference>
<feature type="transmembrane region" description="Helical" evidence="8">
    <location>
        <begin position="197"/>
        <end position="224"/>
    </location>
</feature>
<name>A0A1M5LXY9_9FIRM</name>
<dbReference type="RefSeq" id="WP_073090338.1">
    <property type="nucleotide sequence ID" value="NZ_FQWY01000009.1"/>
</dbReference>
<dbReference type="Proteomes" id="UP000242329">
    <property type="component" value="Unassembled WGS sequence"/>
</dbReference>
<accession>A0A1M5LXY9</accession>
<feature type="transmembrane region" description="Helical" evidence="8">
    <location>
        <begin position="64"/>
        <end position="86"/>
    </location>
</feature>
<evidence type="ECO:0000256" key="7">
    <source>
        <dbReference type="ARBA" id="ARBA00023136"/>
    </source>
</evidence>
<dbReference type="PROSITE" id="PS50928">
    <property type="entry name" value="ABC_TM1"/>
    <property type="match status" value="1"/>
</dbReference>
<evidence type="ECO:0000256" key="3">
    <source>
        <dbReference type="ARBA" id="ARBA00022448"/>
    </source>
</evidence>
<feature type="transmembrane region" description="Helical" evidence="8">
    <location>
        <begin position="7"/>
        <end position="30"/>
    </location>
</feature>
<feature type="domain" description="ABC transmembrane type-1" evidence="9">
    <location>
        <begin position="60"/>
        <end position="268"/>
    </location>
</feature>
<evidence type="ECO:0000256" key="8">
    <source>
        <dbReference type="SAM" id="Phobius"/>
    </source>
</evidence>
<keyword evidence="7 8" id="KW-0472">Membrane</keyword>